<reference evidence="1 2" key="1">
    <citation type="submission" date="2021-05" db="EMBL/GenBank/DDBJ databases">
        <title>Novel Bacillus species.</title>
        <authorList>
            <person name="Liu G."/>
        </authorList>
    </citation>
    <scope>NUCLEOTIDE SEQUENCE [LARGE SCALE GENOMIC DNA]</scope>
    <source>
        <strain evidence="1 2">FJAT-49732</strain>
    </source>
</reference>
<dbReference type="AlphaFoldDB" id="A0A942TKW2"/>
<dbReference type="EMBL" id="JAGYPJ010000001">
    <property type="protein sequence ID" value="MBS4198144.1"/>
    <property type="molecule type" value="Genomic_DNA"/>
</dbReference>
<comment type="caution">
    <text evidence="1">The sequence shown here is derived from an EMBL/GenBank/DDBJ whole genome shotgun (WGS) entry which is preliminary data.</text>
</comment>
<accession>A0A942TKW2</accession>
<proteinExistence type="predicted"/>
<organism evidence="1 2">
    <name type="scientific">Lederbergia citrisecunda</name>
    <dbReference type="NCBI Taxonomy" id="2833583"/>
    <lineage>
        <taxon>Bacteria</taxon>
        <taxon>Bacillati</taxon>
        <taxon>Bacillota</taxon>
        <taxon>Bacilli</taxon>
        <taxon>Bacillales</taxon>
        <taxon>Bacillaceae</taxon>
        <taxon>Lederbergia</taxon>
    </lineage>
</organism>
<dbReference type="Proteomes" id="UP000682713">
    <property type="component" value="Unassembled WGS sequence"/>
</dbReference>
<protein>
    <submittedName>
        <fullName evidence="1">Uncharacterized protein</fullName>
    </submittedName>
</protein>
<name>A0A942TKW2_9BACI</name>
<gene>
    <name evidence="1" type="ORF">KHA93_00530</name>
</gene>
<sequence>MRTNHGIASIFSDLEGNLIIIPNSRSKKYEGSLSQVDTVFKLNSPFSDSELEGKLNKALDLFDVLTPDEESKESVIEKVLGIKGYSKATKSLKYVSIYWNEHEG</sequence>
<dbReference type="RefSeq" id="WP_213108931.1">
    <property type="nucleotide sequence ID" value="NZ_JAGYPJ010000001.1"/>
</dbReference>
<evidence type="ECO:0000313" key="2">
    <source>
        <dbReference type="Proteomes" id="UP000682713"/>
    </source>
</evidence>
<keyword evidence="2" id="KW-1185">Reference proteome</keyword>
<evidence type="ECO:0000313" key="1">
    <source>
        <dbReference type="EMBL" id="MBS4198144.1"/>
    </source>
</evidence>